<keyword evidence="2" id="KW-1185">Reference proteome</keyword>
<dbReference type="SMR" id="A0A7M7QIC2"/>
<organism evidence="1 2">
    <name type="scientific">Nasonia vitripennis</name>
    <name type="common">Parasitic wasp</name>
    <dbReference type="NCBI Taxonomy" id="7425"/>
    <lineage>
        <taxon>Eukaryota</taxon>
        <taxon>Metazoa</taxon>
        <taxon>Ecdysozoa</taxon>
        <taxon>Arthropoda</taxon>
        <taxon>Hexapoda</taxon>
        <taxon>Insecta</taxon>
        <taxon>Pterygota</taxon>
        <taxon>Neoptera</taxon>
        <taxon>Endopterygota</taxon>
        <taxon>Hymenoptera</taxon>
        <taxon>Apocrita</taxon>
        <taxon>Proctotrupomorpha</taxon>
        <taxon>Chalcidoidea</taxon>
        <taxon>Pteromalidae</taxon>
        <taxon>Pteromalinae</taxon>
        <taxon>Nasonia</taxon>
    </lineage>
</organism>
<dbReference type="GeneID" id="116417402"/>
<evidence type="ECO:0000313" key="1">
    <source>
        <dbReference type="EnsemblMetazoa" id="XP_031786084"/>
    </source>
</evidence>
<dbReference type="RefSeq" id="XP_031786084.1">
    <property type="nucleotide sequence ID" value="XM_031930224.1"/>
</dbReference>
<sequence>MVRQVMGRIHSEASGVLRNVVFPVLREDNITKCIRYDKLIILYGNKLCTKYKPQYQHDMIRNRLRTLGRFLTRYYDDCVKAIYAVANYDKRGVFNSSYTSFQLGTLLKQVALTLRSQLIKENKLKQKKIVDYFLELREDNIAYDVNKTVEESQILRKCTQSEDVLPSVEEIRRVALHIQGVRNESLAALKES</sequence>
<protein>
    <submittedName>
        <fullName evidence="1">Uncharacterized protein</fullName>
    </submittedName>
</protein>
<dbReference type="PANTHER" id="PTHR33480:SF1">
    <property type="entry name" value="TYR RECOMBINASE DOMAIN-CONTAINING PROTEIN"/>
    <property type="match status" value="1"/>
</dbReference>
<dbReference type="PANTHER" id="PTHR33480">
    <property type="entry name" value="SET DOMAIN-CONTAINING PROTEIN-RELATED"/>
    <property type="match status" value="1"/>
</dbReference>
<dbReference type="Proteomes" id="UP000002358">
    <property type="component" value="Unassembled WGS sequence"/>
</dbReference>
<dbReference type="AlphaFoldDB" id="A0A7M7QIC2"/>
<evidence type="ECO:0000313" key="2">
    <source>
        <dbReference type="Proteomes" id="UP000002358"/>
    </source>
</evidence>
<dbReference type="KEGG" id="nvi:116417402"/>
<accession>A0A7M7QIC2</accession>
<dbReference type="InParanoid" id="A0A7M7QIC2"/>
<name>A0A7M7QIC2_NASVI</name>
<dbReference type="OrthoDB" id="7701215at2759"/>
<proteinExistence type="predicted"/>
<reference evidence="1" key="1">
    <citation type="submission" date="2021-01" db="UniProtKB">
        <authorList>
            <consortium name="EnsemblMetazoa"/>
        </authorList>
    </citation>
    <scope>IDENTIFICATION</scope>
</reference>
<dbReference type="EnsemblMetazoa" id="XM_031930224">
    <property type="protein sequence ID" value="XP_031786084"/>
    <property type="gene ID" value="LOC116417402"/>
</dbReference>